<keyword evidence="3" id="KW-1185">Reference proteome</keyword>
<dbReference type="AlphaFoldDB" id="A0A918M0U8"/>
<protein>
    <submittedName>
        <fullName evidence="2">Uncharacterized protein</fullName>
    </submittedName>
</protein>
<evidence type="ECO:0000313" key="3">
    <source>
        <dbReference type="Proteomes" id="UP000646776"/>
    </source>
</evidence>
<accession>A0A918M0U8</accession>
<organism evidence="2 3">
    <name type="scientific">Streptomyces phaeofaciens</name>
    <dbReference type="NCBI Taxonomy" id="68254"/>
    <lineage>
        <taxon>Bacteria</taxon>
        <taxon>Bacillati</taxon>
        <taxon>Actinomycetota</taxon>
        <taxon>Actinomycetes</taxon>
        <taxon>Kitasatosporales</taxon>
        <taxon>Streptomycetaceae</taxon>
        <taxon>Streptomyces</taxon>
    </lineage>
</organism>
<evidence type="ECO:0000313" key="2">
    <source>
        <dbReference type="EMBL" id="GGT95397.1"/>
    </source>
</evidence>
<sequence>MTDLRVAPARSTESWWEAPVMPPRPSARRSTGSVERPTFRDDKRGHVLGTATTAALLIGFGVESRPHQAIGRYARALVDHLTS</sequence>
<gene>
    <name evidence="2" type="ORF">GCM10010226_86320</name>
</gene>
<feature type="region of interest" description="Disordered" evidence="1">
    <location>
        <begin position="1"/>
        <end position="46"/>
    </location>
</feature>
<reference evidence="2" key="1">
    <citation type="journal article" date="2014" name="Int. J. Syst. Evol. Microbiol.">
        <title>Complete genome sequence of Corynebacterium casei LMG S-19264T (=DSM 44701T), isolated from a smear-ripened cheese.</title>
        <authorList>
            <consortium name="US DOE Joint Genome Institute (JGI-PGF)"/>
            <person name="Walter F."/>
            <person name="Albersmeier A."/>
            <person name="Kalinowski J."/>
            <person name="Ruckert C."/>
        </authorList>
    </citation>
    <scope>NUCLEOTIDE SEQUENCE</scope>
    <source>
        <strain evidence="2">JCM 4125</strain>
    </source>
</reference>
<evidence type="ECO:0000256" key="1">
    <source>
        <dbReference type="SAM" id="MobiDB-lite"/>
    </source>
</evidence>
<comment type="caution">
    <text evidence="2">The sequence shown here is derived from an EMBL/GenBank/DDBJ whole genome shotgun (WGS) entry which is preliminary data.</text>
</comment>
<proteinExistence type="predicted"/>
<dbReference type="Proteomes" id="UP000646776">
    <property type="component" value="Unassembled WGS sequence"/>
</dbReference>
<name>A0A918M0U8_9ACTN</name>
<reference evidence="2" key="2">
    <citation type="submission" date="2020-09" db="EMBL/GenBank/DDBJ databases">
        <authorList>
            <person name="Sun Q."/>
            <person name="Ohkuma M."/>
        </authorList>
    </citation>
    <scope>NUCLEOTIDE SEQUENCE</scope>
    <source>
        <strain evidence="2">JCM 4125</strain>
    </source>
</reference>
<dbReference type="EMBL" id="BMSA01000048">
    <property type="protein sequence ID" value="GGT95397.1"/>
    <property type="molecule type" value="Genomic_DNA"/>
</dbReference>